<feature type="coiled-coil region" evidence="1">
    <location>
        <begin position="178"/>
        <end position="212"/>
    </location>
</feature>
<name>A0A7E4UWU6_PANRE</name>
<dbReference type="AlphaFoldDB" id="A0A7E4UWU6"/>
<dbReference type="CDD" id="cd14692">
    <property type="entry name" value="bZIP_ATF4"/>
    <property type="match status" value="1"/>
</dbReference>
<dbReference type="SUPFAM" id="SSF57959">
    <property type="entry name" value="Leucine zipper domain"/>
    <property type="match status" value="1"/>
</dbReference>
<organism evidence="3 4">
    <name type="scientific">Panagrellus redivivus</name>
    <name type="common">Microworm</name>
    <dbReference type="NCBI Taxonomy" id="6233"/>
    <lineage>
        <taxon>Eukaryota</taxon>
        <taxon>Metazoa</taxon>
        <taxon>Ecdysozoa</taxon>
        <taxon>Nematoda</taxon>
        <taxon>Chromadorea</taxon>
        <taxon>Rhabditida</taxon>
        <taxon>Tylenchina</taxon>
        <taxon>Panagrolaimomorpha</taxon>
        <taxon>Panagrolaimoidea</taxon>
        <taxon>Panagrolaimidae</taxon>
        <taxon>Panagrellus</taxon>
    </lineage>
</organism>
<keyword evidence="1" id="KW-0175">Coiled coil</keyword>
<dbReference type="InterPro" id="IPR004827">
    <property type="entry name" value="bZIP"/>
</dbReference>
<dbReference type="GO" id="GO:0003700">
    <property type="term" value="F:DNA-binding transcription factor activity"/>
    <property type="evidence" value="ECO:0007669"/>
    <property type="project" value="InterPro"/>
</dbReference>
<accession>A0A7E4UWU6</accession>
<dbReference type="PROSITE" id="PS50217">
    <property type="entry name" value="BZIP"/>
    <property type="match status" value="1"/>
</dbReference>
<dbReference type="SMART" id="SM00338">
    <property type="entry name" value="BRLZ"/>
    <property type="match status" value="1"/>
</dbReference>
<dbReference type="Gene3D" id="1.20.5.170">
    <property type="match status" value="1"/>
</dbReference>
<evidence type="ECO:0000313" key="3">
    <source>
        <dbReference type="Proteomes" id="UP000492821"/>
    </source>
</evidence>
<sequence>MMYPADFSNTCYHHDNSYGSGYSHSQATCDHVPEMVSVAPYDGYCMHSNDGYGYNMFNWPQQVPDASLPLPTQTYCTEHDLHEHHDNHIHPVKKIYDEISAECEHFLLKQNCTECRNRIDSPISTKSYDNGVDVSSNSNSREVSLEANDEDDVAEITKLALSMKRKREQNKLAAARYRERKKSKFHSAKAEIDALEKKQKDLRQLVAQYTTEINHHRKRLGLPSL</sequence>
<feature type="domain" description="BZIP" evidence="2">
    <location>
        <begin position="160"/>
        <end position="220"/>
    </location>
</feature>
<keyword evidence="3" id="KW-1185">Reference proteome</keyword>
<dbReference type="Pfam" id="PF07716">
    <property type="entry name" value="bZIP_2"/>
    <property type="match status" value="1"/>
</dbReference>
<dbReference type="PROSITE" id="PS00036">
    <property type="entry name" value="BZIP_BASIC"/>
    <property type="match status" value="1"/>
</dbReference>
<evidence type="ECO:0000259" key="2">
    <source>
        <dbReference type="PROSITE" id="PS50217"/>
    </source>
</evidence>
<dbReference type="WBParaSite" id="Pan_g13753.t1">
    <property type="protein sequence ID" value="Pan_g13753.t1"/>
    <property type="gene ID" value="Pan_g13753"/>
</dbReference>
<evidence type="ECO:0000313" key="4">
    <source>
        <dbReference type="WBParaSite" id="Pan_g13753.t1"/>
    </source>
</evidence>
<proteinExistence type="predicted"/>
<dbReference type="InterPro" id="IPR046347">
    <property type="entry name" value="bZIP_sf"/>
</dbReference>
<protein>
    <submittedName>
        <fullName evidence="4">BZIP domain-containing protein</fullName>
    </submittedName>
</protein>
<dbReference type="Proteomes" id="UP000492821">
    <property type="component" value="Unassembled WGS sequence"/>
</dbReference>
<evidence type="ECO:0000256" key="1">
    <source>
        <dbReference type="SAM" id="Coils"/>
    </source>
</evidence>
<reference evidence="4" key="2">
    <citation type="submission" date="2020-10" db="UniProtKB">
        <authorList>
            <consortium name="WormBaseParasite"/>
        </authorList>
    </citation>
    <scope>IDENTIFICATION</scope>
</reference>
<reference evidence="3" key="1">
    <citation type="journal article" date="2013" name="Genetics">
        <title>The draft genome and transcriptome of Panagrellus redivivus are shaped by the harsh demands of a free-living lifestyle.</title>
        <authorList>
            <person name="Srinivasan J."/>
            <person name="Dillman A.R."/>
            <person name="Macchietto M.G."/>
            <person name="Heikkinen L."/>
            <person name="Lakso M."/>
            <person name="Fracchia K.M."/>
            <person name="Antoshechkin I."/>
            <person name="Mortazavi A."/>
            <person name="Wong G."/>
            <person name="Sternberg P.W."/>
        </authorList>
    </citation>
    <scope>NUCLEOTIDE SEQUENCE [LARGE SCALE GENOMIC DNA]</scope>
    <source>
        <strain evidence="3">MT8872</strain>
    </source>
</reference>